<organism evidence="2 3">
    <name type="scientific">Schaalia odontolytica</name>
    <dbReference type="NCBI Taxonomy" id="1660"/>
    <lineage>
        <taxon>Bacteria</taxon>
        <taxon>Bacillati</taxon>
        <taxon>Actinomycetota</taxon>
        <taxon>Actinomycetes</taxon>
        <taxon>Actinomycetales</taxon>
        <taxon>Actinomycetaceae</taxon>
        <taxon>Schaalia</taxon>
    </lineage>
</organism>
<dbReference type="PANTHER" id="PTHR30595:SF6">
    <property type="entry name" value="SCHLAFEN ALBA-2 DOMAIN-CONTAINING PROTEIN"/>
    <property type="match status" value="1"/>
</dbReference>
<evidence type="ECO:0000313" key="2">
    <source>
        <dbReference type="EMBL" id="SPT55237.1"/>
    </source>
</evidence>
<accession>A0A2X0VCN2</accession>
<reference evidence="2 3" key="1">
    <citation type="submission" date="2018-06" db="EMBL/GenBank/DDBJ databases">
        <authorList>
            <consortium name="Pathogen Informatics"/>
            <person name="Doyle S."/>
        </authorList>
    </citation>
    <scope>NUCLEOTIDE SEQUENCE [LARGE SCALE GENOMIC DNA]</scope>
    <source>
        <strain evidence="2 3">NCTC9935</strain>
    </source>
</reference>
<dbReference type="Proteomes" id="UP000250192">
    <property type="component" value="Unassembled WGS sequence"/>
</dbReference>
<dbReference type="Gene3D" id="3.30.565.60">
    <property type="match status" value="1"/>
</dbReference>
<dbReference type="AlphaFoldDB" id="A0A2X0VCN2"/>
<dbReference type="GeneID" id="93758201"/>
<evidence type="ECO:0000313" key="3">
    <source>
        <dbReference type="Proteomes" id="UP000250192"/>
    </source>
</evidence>
<dbReference type="OrthoDB" id="9805115at2"/>
<dbReference type="InterPro" id="IPR038461">
    <property type="entry name" value="Schlafen_AlbA_2_dom_sf"/>
</dbReference>
<dbReference type="Pfam" id="PF04326">
    <property type="entry name" value="SLFN_AlbA_2"/>
    <property type="match status" value="1"/>
</dbReference>
<evidence type="ECO:0000259" key="1">
    <source>
        <dbReference type="Pfam" id="PF04326"/>
    </source>
</evidence>
<dbReference type="InterPro" id="IPR007421">
    <property type="entry name" value="Schlafen_AlbA_2_dom"/>
</dbReference>
<proteinExistence type="predicted"/>
<sequence length="489" mass="53612">MIKSLDDLLGALAVLELRGGDTTSIEAKTFSEYSSAQMGPTMCAFANMPEGGVVLMGVSERDGINVVGVDDVNSLLQSAASQARNGFSPSIRVDLRAFDLDGKTVGVVNVEGADVNEKPVRWLKDKKAYLRQYDGDYQMSPSEEQMLLLRHCRPNSDAQAVPGSSLRDLDSELVNRYLASVRETTPRLVNDSDEAVLFFTGVVADRESGELSTAGLYALGEYPQRLLPHLTVTAAVEGTDDVRAVNRRDFTGALPVILDDVLDWVAQNVESRQVVTRDGHGLTDYAVPLLAAREVIANALVHRDLSEASRGKGIDLRITRDGFRLTNPGGLWGITVDRLGFGDHPAVNEHLYQICRNVEGRSGRVIEAMGTGIREVRRALQDAGMAEPLFFDNGVSFTVRFPNSALIPDGDLAWIGRLGRQVAAGLNRCQKEALVDMRHGRTWSNGEYREHFGVTAEEARADLRDLVSRGLVTSTGQRRWVRYELAGKR</sequence>
<keyword evidence="3" id="KW-1185">Reference proteome</keyword>
<feature type="domain" description="Schlafen AlbA-2" evidence="1">
    <location>
        <begin position="22"/>
        <end position="139"/>
    </location>
</feature>
<dbReference type="InterPro" id="IPR038475">
    <property type="entry name" value="RecG_C_sf"/>
</dbReference>
<dbReference type="InterPro" id="IPR036388">
    <property type="entry name" value="WH-like_DNA-bd_sf"/>
</dbReference>
<dbReference type="PANTHER" id="PTHR30595">
    <property type="entry name" value="GLPR-RELATED TRANSCRIPTIONAL REPRESSOR"/>
    <property type="match status" value="1"/>
</dbReference>
<dbReference type="RefSeq" id="WP_111823291.1">
    <property type="nucleotide sequence ID" value="NZ_CP133472.1"/>
</dbReference>
<dbReference type="EMBL" id="UAPR01000002">
    <property type="protein sequence ID" value="SPT55237.1"/>
    <property type="molecule type" value="Genomic_DNA"/>
</dbReference>
<name>A0A2X0VCN2_9ACTO</name>
<dbReference type="Gene3D" id="3.30.950.30">
    <property type="entry name" value="Schlafen, AAA domain"/>
    <property type="match status" value="1"/>
</dbReference>
<gene>
    <name evidence="2" type="ORF">NCTC9935_00734</name>
</gene>
<dbReference type="Gene3D" id="1.10.10.10">
    <property type="entry name" value="Winged helix-like DNA-binding domain superfamily/Winged helix DNA-binding domain"/>
    <property type="match status" value="1"/>
</dbReference>
<protein>
    <submittedName>
        <fullName evidence="2">Divergent AAA domain</fullName>
    </submittedName>
</protein>
<dbReference type="Pfam" id="PF13749">
    <property type="entry name" value="HATPase_c_4"/>
    <property type="match status" value="1"/>
</dbReference>